<organism evidence="10 11">
    <name type="scientific">Cladobotryum mycophilum</name>
    <dbReference type="NCBI Taxonomy" id="491253"/>
    <lineage>
        <taxon>Eukaryota</taxon>
        <taxon>Fungi</taxon>
        <taxon>Dikarya</taxon>
        <taxon>Ascomycota</taxon>
        <taxon>Pezizomycotina</taxon>
        <taxon>Sordariomycetes</taxon>
        <taxon>Hypocreomycetidae</taxon>
        <taxon>Hypocreales</taxon>
        <taxon>Hypocreaceae</taxon>
        <taxon>Cladobotryum</taxon>
    </lineage>
</organism>
<feature type="transmembrane region" description="Helical" evidence="6">
    <location>
        <begin position="742"/>
        <end position="760"/>
    </location>
</feature>
<feature type="region of interest" description="Disordered" evidence="5">
    <location>
        <begin position="1"/>
        <end position="24"/>
    </location>
</feature>
<evidence type="ECO:0000313" key="11">
    <source>
        <dbReference type="Proteomes" id="UP001338125"/>
    </source>
</evidence>
<dbReference type="InterPro" id="IPR049453">
    <property type="entry name" value="Memb_transporter_dom"/>
</dbReference>
<evidence type="ECO:0000259" key="8">
    <source>
        <dbReference type="Pfam" id="PF10337"/>
    </source>
</evidence>
<dbReference type="EMBL" id="JAVFKD010000012">
    <property type="protein sequence ID" value="KAK5991877.1"/>
    <property type="molecule type" value="Genomic_DNA"/>
</dbReference>
<sequence length="979" mass="108419">MAEGPPPAALRAGNESHDAGSKLPPPPQRKLPAWLDHFNANDLKVVFRCWVAVWAASLLIFIQPTLQNIGVSTFFASIVLYIMPPAGILFIYLLAMITLLVGMCLAWAWGLLSMKAALAARPAAETGQFNWNPPAAIATKLVHEGFMLDVRVTVVFFVMCLAFIYFLARLRCANDKLILLQLFGMIVIDIFLLIGPTLSVFNSKLAQVLVKPGAIGIGIGAACSLLIFPQSTSYVVLRKMEQLVSMGEVALDATRRRFANEPVEVKHLQAAKGNIINVFKMMEPSLAFLPVDLSRGRWNADDVKSLQARVRDTMLAGLFLLDFQIAGIITEQKAQKTGLHGSVDLSQSVIAEKDGHELDRSQTSESMEVITALKTSEQNVIGAETMEILKNTTAEVLQVCSQSIKVAADCIHAVNTCRWNFRAPQKRFDELTQELEETLEKLRLARESCITNTTEAVLKNHADLFDKDGRFKATDALGPYSLAGMVLSMVVEERMFGSADAMEGLLEYLIELMKSRRETRLWLPTRLQYAVDWMIRGKVSIPVAGLASDDTVDPDALEEAHRRLRQSQGTKTRVRKSGLGYAIGSVYTWLINPAGLYAIRMVVVTLATSIPAVLPHTAGFFYREKGIWAVITAQTCLLFYMADFTFSLVSRLLGTIIGGLMGLIAWYIGSAHGNGNPYGMAAITALMAFILIWWRVFLPPAYAQATIMAGATFALIIGFSWDEHHIAQYGLPGIGYVAFWKRLVTVLLGFVAAIIVQLFPRTPSATEHVQKTLANTVRTLSDHYALLLSHWNRSEEGSPLGQAAQKFSLELSETLFSLTGSISLIKVELSPGPFDQKSLCQVQELCQHTNQALGRLLFMSAALPKELQDRMVRTSGLMDERNIGSIMAVLSIIEQSLRTGSPLPERLPTPLVQNCFEAWHAENEKPELSMELIRDEKYRRYCVALSSYLRFLTIVDDLVVVLKETLGESHVIYPWDSQA</sequence>
<dbReference type="Pfam" id="PF10337">
    <property type="entry name" value="ArAE_2_N"/>
    <property type="match status" value="1"/>
</dbReference>
<protein>
    <submittedName>
        <fullName evidence="10">C57A7.05-like protein</fullName>
    </submittedName>
</protein>
<evidence type="ECO:0000256" key="3">
    <source>
        <dbReference type="ARBA" id="ARBA00022989"/>
    </source>
</evidence>
<evidence type="ECO:0000256" key="2">
    <source>
        <dbReference type="ARBA" id="ARBA00022692"/>
    </source>
</evidence>
<feature type="domain" description="Putative ER transporter 6TM N-terminal" evidence="8">
    <location>
        <begin position="31"/>
        <end position="461"/>
    </location>
</feature>
<feature type="transmembrane region" description="Helical" evidence="6">
    <location>
        <begin position="180"/>
        <end position="201"/>
    </location>
</feature>
<dbReference type="Pfam" id="PF13515">
    <property type="entry name" value="FUSC_2"/>
    <property type="match status" value="1"/>
</dbReference>
<dbReference type="InterPro" id="IPR018823">
    <property type="entry name" value="ArAE_2_N"/>
</dbReference>
<feature type="domain" description="Integral membrane bound transporter" evidence="9">
    <location>
        <begin position="610"/>
        <end position="756"/>
    </location>
</feature>
<reference evidence="10 11" key="1">
    <citation type="submission" date="2024-01" db="EMBL/GenBank/DDBJ databases">
        <title>Complete genome of Cladobotryum mycophilum ATHUM6906.</title>
        <authorList>
            <person name="Christinaki A.C."/>
            <person name="Myridakis A.I."/>
            <person name="Kouvelis V.N."/>
        </authorList>
    </citation>
    <scope>NUCLEOTIDE SEQUENCE [LARGE SCALE GENOMIC DNA]</scope>
    <source>
        <strain evidence="10 11">ATHUM6906</strain>
    </source>
</reference>
<evidence type="ECO:0000259" key="7">
    <source>
        <dbReference type="Pfam" id="PF10334"/>
    </source>
</evidence>
<evidence type="ECO:0000313" key="10">
    <source>
        <dbReference type="EMBL" id="KAK5991877.1"/>
    </source>
</evidence>
<feature type="transmembrane region" description="Helical" evidence="6">
    <location>
        <begin position="648"/>
        <end position="669"/>
    </location>
</feature>
<feature type="transmembrane region" description="Helical" evidence="6">
    <location>
        <begin position="702"/>
        <end position="721"/>
    </location>
</feature>
<feature type="domain" description="DUF2421" evidence="7">
    <location>
        <begin position="760"/>
        <end position="970"/>
    </location>
</feature>
<evidence type="ECO:0000256" key="5">
    <source>
        <dbReference type="SAM" id="MobiDB-lite"/>
    </source>
</evidence>
<dbReference type="Proteomes" id="UP001338125">
    <property type="component" value="Unassembled WGS sequence"/>
</dbReference>
<evidence type="ECO:0000256" key="1">
    <source>
        <dbReference type="ARBA" id="ARBA00004141"/>
    </source>
</evidence>
<comment type="caution">
    <text evidence="10">The sequence shown here is derived from an EMBL/GenBank/DDBJ whole genome shotgun (WGS) entry which is preliminary data.</text>
</comment>
<keyword evidence="11" id="KW-1185">Reference proteome</keyword>
<feature type="transmembrane region" description="Helical" evidence="6">
    <location>
        <begin position="150"/>
        <end position="168"/>
    </location>
</feature>
<comment type="subcellular location">
    <subcellularLocation>
        <location evidence="1">Membrane</location>
        <topology evidence="1">Multi-pass membrane protein</topology>
    </subcellularLocation>
</comment>
<dbReference type="PANTHER" id="PTHR37994">
    <property type="entry name" value="ARAE_2_N DOMAIN-CONTAINING PROTEIN-RELATED"/>
    <property type="match status" value="1"/>
</dbReference>
<name>A0ABR0SJ54_9HYPO</name>
<dbReference type="Pfam" id="PF10334">
    <property type="entry name" value="BRE4"/>
    <property type="match status" value="1"/>
</dbReference>
<evidence type="ECO:0000259" key="9">
    <source>
        <dbReference type="Pfam" id="PF13515"/>
    </source>
</evidence>
<dbReference type="PANTHER" id="PTHR37994:SF3">
    <property type="entry name" value="ER TRANSPORTER 6TM N-TERMINAL DOMAIN-CONTAINING PROTEIN"/>
    <property type="match status" value="1"/>
</dbReference>
<proteinExistence type="predicted"/>
<keyword evidence="4 6" id="KW-0472">Membrane</keyword>
<accession>A0ABR0SJ54</accession>
<feature type="transmembrane region" description="Helical" evidence="6">
    <location>
        <begin position="78"/>
        <end position="109"/>
    </location>
</feature>
<gene>
    <name evidence="10" type="ORF">PT974_05264</name>
</gene>
<dbReference type="InterPro" id="IPR018820">
    <property type="entry name" value="BRE4-related_DUF2421"/>
</dbReference>
<keyword evidence="2 6" id="KW-0812">Transmembrane</keyword>
<evidence type="ECO:0000256" key="4">
    <source>
        <dbReference type="ARBA" id="ARBA00023136"/>
    </source>
</evidence>
<evidence type="ECO:0000256" key="6">
    <source>
        <dbReference type="SAM" id="Phobius"/>
    </source>
</evidence>
<feature type="transmembrane region" description="Helical" evidence="6">
    <location>
        <begin position="678"/>
        <end position="696"/>
    </location>
</feature>
<feature type="transmembrane region" description="Helical" evidence="6">
    <location>
        <begin position="574"/>
        <end position="591"/>
    </location>
</feature>
<feature type="transmembrane region" description="Helical" evidence="6">
    <location>
        <begin position="213"/>
        <end position="237"/>
    </location>
</feature>
<keyword evidence="3 6" id="KW-1133">Transmembrane helix</keyword>